<reference evidence="2" key="1">
    <citation type="submission" date="2022-03" db="EMBL/GenBank/DDBJ databases">
        <authorList>
            <person name="Martin H S."/>
        </authorList>
    </citation>
    <scope>NUCLEOTIDE SEQUENCE</scope>
</reference>
<evidence type="ECO:0000313" key="3">
    <source>
        <dbReference type="Proteomes" id="UP000837857"/>
    </source>
</evidence>
<feature type="non-terminal residue" evidence="2">
    <location>
        <position position="87"/>
    </location>
</feature>
<evidence type="ECO:0000313" key="2">
    <source>
        <dbReference type="EMBL" id="CAH2067458.1"/>
    </source>
</evidence>
<sequence>MSSINTMLKKLRKKFTADAGKTPEEAKTGVTQPWRLDVGVHPPALPFKVGAGGSPAREGQPYLPPGKCKRMRERKSILHGARGAAGN</sequence>
<feature type="region of interest" description="Disordered" evidence="1">
    <location>
        <begin position="49"/>
        <end position="68"/>
    </location>
</feature>
<accession>A0ABN8J253</accession>
<proteinExistence type="predicted"/>
<gene>
    <name evidence="2" type="ORF">IPOD504_LOCUS13884</name>
</gene>
<dbReference type="Proteomes" id="UP000837857">
    <property type="component" value="Chromosome 4"/>
</dbReference>
<protein>
    <submittedName>
        <fullName evidence="2">Uncharacterized protein</fullName>
    </submittedName>
</protein>
<evidence type="ECO:0000256" key="1">
    <source>
        <dbReference type="SAM" id="MobiDB-lite"/>
    </source>
</evidence>
<dbReference type="EMBL" id="OW152816">
    <property type="protein sequence ID" value="CAH2067458.1"/>
    <property type="molecule type" value="Genomic_DNA"/>
</dbReference>
<organism evidence="2 3">
    <name type="scientific">Iphiclides podalirius</name>
    <name type="common">scarce swallowtail</name>
    <dbReference type="NCBI Taxonomy" id="110791"/>
    <lineage>
        <taxon>Eukaryota</taxon>
        <taxon>Metazoa</taxon>
        <taxon>Ecdysozoa</taxon>
        <taxon>Arthropoda</taxon>
        <taxon>Hexapoda</taxon>
        <taxon>Insecta</taxon>
        <taxon>Pterygota</taxon>
        <taxon>Neoptera</taxon>
        <taxon>Endopterygota</taxon>
        <taxon>Lepidoptera</taxon>
        <taxon>Glossata</taxon>
        <taxon>Ditrysia</taxon>
        <taxon>Papilionoidea</taxon>
        <taxon>Papilionidae</taxon>
        <taxon>Papilioninae</taxon>
        <taxon>Iphiclides</taxon>
    </lineage>
</organism>
<name>A0ABN8J253_9NEOP</name>
<keyword evidence="3" id="KW-1185">Reference proteome</keyword>